<reference evidence="1 2" key="1">
    <citation type="submission" date="2024-09" db="EMBL/GenBank/DDBJ databases">
        <authorList>
            <person name="Sun Q."/>
            <person name="Mori K."/>
        </authorList>
    </citation>
    <scope>NUCLEOTIDE SEQUENCE [LARGE SCALE GENOMIC DNA]</scope>
    <source>
        <strain evidence="1 2">KCTC 22789</strain>
    </source>
</reference>
<dbReference type="EMBL" id="JBHLWE010000042">
    <property type="protein sequence ID" value="MFC0341970.1"/>
    <property type="molecule type" value="Genomic_DNA"/>
</dbReference>
<gene>
    <name evidence="1" type="ORF">ACFFII_14460</name>
</gene>
<sequence>MLETHVEHKTDNSVCCLENPNIDLASGSDEYLFLRTIRRDTPDGPLTIPVVTAFFCVTLADNFDVPAFLQQVPESVFADHIRRRFYERSLHRSLPFRRGINLRAEPFGMRD</sequence>
<dbReference type="RefSeq" id="WP_377699578.1">
    <property type="nucleotide sequence ID" value="NZ_JBHLWE010000042.1"/>
</dbReference>
<dbReference type="Proteomes" id="UP001589799">
    <property type="component" value="Unassembled WGS sequence"/>
</dbReference>
<evidence type="ECO:0000313" key="2">
    <source>
        <dbReference type="Proteomes" id="UP001589799"/>
    </source>
</evidence>
<protein>
    <submittedName>
        <fullName evidence="1">Uncharacterized protein</fullName>
    </submittedName>
</protein>
<name>A0ABV6I6W8_9RHOB</name>
<organism evidence="1 2">
    <name type="scientific">Paracoccus niistensis</name>
    <dbReference type="NCBI Taxonomy" id="632935"/>
    <lineage>
        <taxon>Bacteria</taxon>
        <taxon>Pseudomonadati</taxon>
        <taxon>Pseudomonadota</taxon>
        <taxon>Alphaproteobacteria</taxon>
        <taxon>Rhodobacterales</taxon>
        <taxon>Paracoccaceae</taxon>
        <taxon>Paracoccus</taxon>
    </lineage>
</organism>
<evidence type="ECO:0000313" key="1">
    <source>
        <dbReference type="EMBL" id="MFC0341970.1"/>
    </source>
</evidence>
<proteinExistence type="predicted"/>
<accession>A0ABV6I6W8</accession>
<comment type="caution">
    <text evidence="1">The sequence shown here is derived from an EMBL/GenBank/DDBJ whole genome shotgun (WGS) entry which is preliminary data.</text>
</comment>
<keyword evidence="2" id="KW-1185">Reference proteome</keyword>